<feature type="compositionally biased region" description="Basic residues" evidence="1">
    <location>
        <begin position="1"/>
        <end position="13"/>
    </location>
</feature>
<accession>A0ABX3NYD8</accession>
<organism evidence="3 4">
    <name type="scientific">Niastella koreensis</name>
    <dbReference type="NCBI Taxonomy" id="354356"/>
    <lineage>
        <taxon>Bacteria</taxon>
        <taxon>Pseudomonadati</taxon>
        <taxon>Bacteroidota</taxon>
        <taxon>Chitinophagia</taxon>
        <taxon>Chitinophagales</taxon>
        <taxon>Chitinophagaceae</taxon>
        <taxon>Niastella</taxon>
    </lineage>
</organism>
<keyword evidence="4" id="KW-1185">Reference proteome</keyword>
<dbReference type="InterPro" id="IPR025295">
    <property type="entry name" value="eCIS_core_dom"/>
</dbReference>
<evidence type="ECO:0000313" key="3">
    <source>
        <dbReference type="EMBL" id="OQP49220.1"/>
    </source>
</evidence>
<feature type="compositionally biased region" description="Basic and acidic residues" evidence="1">
    <location>
        <begin position="74"/>
        <end position="86"/>
    </location>
</feature>
<proteinExistence type="predicted"/>
<feature type="region of interest" description="Disordered" evidence="1">
    <location>
        <begin position="1"/>
        <end position="23"/>
    </location>
</feature>
<feature type="domain" description="eCIS core" evidence="2">
    <location>
        <begin position="128"/>
        <end position="201"/>
    </location>
</feature>
<dbReference type="RefSeq" id="WP_014216789.1">
    <property type="nucleotide sequence ID" value="NZ_LWBO01000011.1"/>
</dbReference>
<reference evidence="3 4" key="1">
    <citation type="submission" date="2016-04" db="EMBL/GenBank/DDBJ databases">
        <authorList>
            <person name="Chen L."/>
            <person name="Zhuang W."/>
            <person name="Wang G."/>
        </authorList>
    </citation>
    <scope>NUCLEOTIDE SEQUENCE [LARGE SCALE GENOMIC DNA]</scope>
    <source>
        <strain evidence="4">GR20</strain>
    </source>
</reference>
<feature type="compositionally biased region" description="Low complexity" evidence="1">
    <location>
        <begin position="91"/>
        <end position="104"/>
    </location>
</feature>
<comment type="caution">
    <text evidence="3">The sequence shown here is derived from an EMBL/GenBank/DDBJ whole genome shotgun (WGS) entry which is preliminary data.</text>
</comment>
<dbReference type="Pfam" id="PF13699">
    <property type="entry name" value="eCIS_core"/>
    <property type="match status" value="1"/>
</dbReference>
<sequence length="436" mass="47777">MKPSFRYRRRSKPAKNEGAFFKKDSKAEPAFFGEAAHDTFFPPGVTNQAIQRKCASCEQEEKLQRTPASGEASAGKEDKKEEDKKLQRSPASAEASAGKEAGGSTDSTTNVSNYVGSLNGKGHALSPLVNQFFSSRIGYDFSQVRIHTDKEAAESARSVHAKAYTIGNNIVFNEGQYNAESQEGKKLLAHELTHVVQQKGGESELDRTINYTDATSTGRDPIPLALAKGHSTLGKTYLKINGKPVEGKDEIRKPIWEAFEKATLDYNSQTKKCTINLKDVNLTISADLLVLTDPTDDKWTGKYPGSLLDSSSACSKQGTVNVQLVSTPKGGAALQAQVAADENDHYQDILRLSKRHMEAFYDQLSKLSKDSKDGGNDCVKWFQDEVQDKNSKMVVAFTDDWVAAVDSHDNKSSGAHNRNARTNVTDCKLITITVQL</sequence>
<feature type="region of interest" description="Disordered" evidence="1">
    <location>
        <begin position="54"/>
        <end position="110"/>
    </location>
</feature>
<evidence type="ECO:0000256" key="1">
    <source>
        <dbReference type="SAM" id="MobiDB-lite"/>
    </source>
</evidence>
<protein>
    <recommendedName>
        <fullName evidence="2">eCIS core domain-containing protein</fullName>
    </recommendedName>
</protein>
<dbReference type="Proteomes" id="UP000192277">
    <property type="component" value="Unassembled WGS sequence"/>
</dbReference>
<gene>
    <name evidence="3" type="ORF">A4D02_29960</name>
</gene>
<evidence type="ECO:0000313" key="4">
    <source>
        <dbReference type="Proteomes" id="UP000192277"/>
    </source>
</evidence>
<evidence type="ECO:0000259" key="2">
    <source>
        <dbReference type="Pfam" id="PF13699"/>
    </source>
</evidence>
<name>A0ABX3NYD8_9BACT</name>
<dbReference type="EMBL" id="LWBO01000011">
    <property type="protein sequence ID" value="OQP49220.1"/>
    <property type="molecule type" value="Genomic_DNA"/>
</dbReference>